<feature type="domain" description="PPIase FKBP-type" evidence="10">
    <location>
        <begin position="159"/>
        <end position="238"/>
    </location>
</feature>
<dbReference type="InterPro" id="IPR005215">
    <property type="entry name" value="Trig_fac"/>
</dbReference>
<evidence type="ECO:0000256" key="2">
    <source>
        <dbReference type="ARBA" id="ARBA00005464"/>
    </source>
</evidence>
<dbReference type="PIRSF" id="PIRSF003095">
    <property type="entry name" value="Trigger_factor"/>
    <property type="match status" value="1"/>
</dbReference>
<dbReference type="EC" id="5.2.1.8" evidence="3 9"/>
<dbReference type="GO" id="GO:0015031">
    <property type="term" value="P:protein transport"/>
    <property type="evidence" value="ECO:0007669"/>
    <property type="project" value="UniProtKB-UniRule"/>
</dbReference>
<dbReference type="InterPro" id="IPR036611">
    <property type="entry name" value="Trigger_fac_ribosome-bd_sf"/>
</dbReference>
<evidence type="ECO:0000256" key="3">
    <source>
        <dbReference type="ARBA" id="ARBA00013194"/>
    </source>
</evidence>
<dbReference type="SUPFAM" id="SSF54534">
    <property type="entry name" value="FKBP-like"/>
    <property type="match status" value="1"/>
</dbReference>
<dbReference type="InterPro" id="IPR008880">
    <property type="entry name" value="Trigger_fac_C"/>
</dbReference>
<evidence type="ECO:0000256" key="1">
    <source>
        <dbReference type="ARBA" id="ARBA00000971"/>
    </source>
</evidence>
<dbReference type="GO" id="GO:0043335">
    <property type="term" value="P:protein unfolding"/>
    <property type="evidence" value="ECO:0007669"/>
    <property type="project" value="TreeGrafter"/>
</dbReference>
<comment type="similarity">
    <text evidence="2 9">Belongs to the FKBP-type PPIase family. Tig subfamily.</text>
</comment>
<comment type="function">
    <text evidence="9">Involved in protein export. Acts as a chaperone by maintaining the newly synthesized protein in an open conformation. Functions as a peptidyl-prolyl cis-trans isomerase.</text>
</comment>
<evidence type="ECO:0000256" key="5">
    <source>
        <dbReference type="ARBA" id="ARBA00023110"/>
    </source>
</evidence>
<dbReference type="GO" id="GO:0051301">
    <property type="term" value="P:cell division"/>
    <property type="evidence" value="ECO:0007669"/>
    <property type="project" value="UniProtKB-KW"/>
</dbReference>
<comment type="caution">
    <text evidence="13">The sequence shown here is derived from an EMBL/GenBank/DDBJ whole genome shotgun (WGS) entry which is preliminary data.</text>
</comment>
<comment type="subcellular location">
    <subcellularLocation>
        <location evidence="9">Cytoplasm</location>
    </subcellularLocation>
    <text evidence="9">About half TF is bound to the ribosome near the polypeptide exit tunnel while the other half is free in the cytoplasm.</text>
</comment>
<keyword evidence="6 9" id="KW-0143">Chaperone</keyword>
<evidence type="ECO:0000256" key="8">
    <source>
        <dbReference type="ARBA" id="ARBA00029986"/>
    </source>
</evidence>
<gene>
    <name evidence="9" type="primary">tig</name>
    <name evidence="13" type="ORF">US91_C0009G0041</name>
</gene>
<dbReference type="AlphaFoldDB" id="A0A0G0JQI6"/>
<keyword evidence="9" id="KW-0132">Cell division</keyword>
<evidence type="ECO:0000313" key="13">
    <source>
        <dbReference type="EMBL" id="KKQ69838.1"/>
    </source>
</evidence>
<dbReference type="Pfam" id="PF00254">
    <property type="entry name" value="FKBP_C"/>
    <property type="match status" value="1"/>
</dbReference>
<dbReference type="Proteomes" id="UP000034022">
    <property type="component" value="Unassembled WGS sequence"/>
</dbReference>
<dbReference type="NCBIfam" id="TIGR00115">
    <property type="entry name" value="tig"/>
    <property type="match status" value="1"/>
</dbReference>
<accession>A0A0G0JQI6</accession>
<dbReference type="Gene3D" id="3.10.50.40">
    <property type="match status" value="1"/>
</dbReference>
<evidence type="ECO:0000256" key="7">
    <source>
        <dbReference type="ARBA" id="ARBA00023235"/>
    </source>
</evidence>
<evidence type="ECO:0000256" key="9">
    <source>
        <dbReference type="HAMAP-Rule" id="MF_00303"/>
    </source>
</evidence>
<evidence type="ECO:0000256" key="4">
    <source>
        <dbReference type="ARBA" id="ARBA00016902"/>
    </source>
</evidence>
<keyword evidence="9" id="KW-0131">Cell cycle</keyword>
<dbReference type="GO" id="GO:0044183">
    <property type="term" value="F:protein folding chaperone"/>
    <property type="evidence" value="ECO:0007669"/>
    <property type="project" value="TreeGrafter"/>
</dbReference>
<dbReference type="HAMAP" id="MF_00303">
    <property type="entry name" value="Trigger_factor_Tig"/>
    <property type="match status" value="1"/>
</dbReference>
<proteinExistence type="inferred from homology"/>
<dbReference type="GO" id="GO:0043022">
    <property type="term" value="F:ribosome binding"/>
    <property type="evidence" value="ECO:0007669"/>
    <property type="project" value="TreeGrafter"/>
</dbReference>
<dbReference type="InterPro" id="IPR008881">
    <property type="entry name" value="Trigger_fac_ribosome-bd_bac"/>
</dbReference>
<evidence type="ECO:0000259" key="11">
    <source>
        <dbReference type="Pfam" id="PF05697"/>
    </source>
</evidence>
<dbReference type="InterPro" id="IPR001179">
    <property type="entry name" value="PPIase_FKBP_dom"/>
</dbReference>
<sequence length="435" mass="49342">MNIEKKDLEKSQIELNIELTVEEFKPFIEKGAKKVSESVKVDGFRPGSVPYDILKQKVGEMAILEEAARLAISAKIGDIIKNNIEGDPVGQPKVDIVKLAPENPMCFKIVLAMLPKITLGEYKNFNIKARKADVSEEDVNKTLEEIKEMRVQEKIKEGEIADGDKVLADIQMFLDNVPLEGGQSREATIIIGKNYVVPGFDKNLLGLKKSETKEFALPYPKDHHMKNIAGKMVDFKITVKEIYERNLPELNDEFAASFGLKNYEELKTNITKGIEEHKKKDLNLATEKELLEKVLEKTKFGDLAEDLIRHEGDKMLAELEQTITQQGGKFEDYLKSIGKTEDQLTLDLLPDAIKRVKVSLMIREIGNTENIKTDGAEVDSQIEEMKKYYTEQSATNPEAKKALEHLGSPEYRSYVKNILNSRKTIDKLKEWNIVE</sequence>
<dbReference type="Pfam" id="PF05697">
    <property type="entry name" value="Trigger_N"/>
    <property type="match status" value="1"/>
</dbReference>
<dbReference type="InterPro" id="IPR027304">
    <property type="entry name" value="Trigger_fact/SurA_dom_sf"/>
</dbReference>
<reference evidence="13 14" key="1">
    <citation type="journal article" date="2015" name="Nature">
        <title>rRNA introns, odd ribosomes, and small enigmatic genomes across a large radiation of phyla.</title>
        <authorList>
            <person name="Brown C.T."/>
            <person name="Hug L.A."/>
            <person name="Thomas B.C."/>
            <person name="Sharon I."/>
            <person name="Castelle C.J."/>
            <person name="Singh A."/>
            <person name="Wilkins M.J."/>
            <person name="Williams K.H."/>
            <person name="Banfield J.F."/>
        </authorList>
    </citation>
    <scope>NUCLEOTIDE SEQUENCE [LARGE SCALE GENOMIC DNA]</scope>
</reference>
<dbReference type="SUPFAM" id="SSF109998">
    <property type="entry name" value="Triger factor/SurA peptide-binding domain-like"/>
    <property type="match status" value="1"/>
</dbReference>
<dbReference type="Pfam" id="PF05698">
    <property type="entry name" value="Trigger_C"/>
    <property type="match status" value="1"/>
</dbReference>
<evidence type="ECO:0000313" key="14">
    <source>
        <dbReference type="Proteomes" id="UP000034022"/>
    </source>
</evidence>
<evidence type="ECO:0000256" key="6">
    <source>
        <dbReference type="ARBA" id="ARBA00023186"/>
    </source>
</evidence>
<dbReference type="Gene3D" id="3.30.70.1050">
    <property type="entry name" value="Trigger factor ribosome-binding domain"/>
    <property type="match status" value="1"/>
</dbReference>
<dbReference type="GO" id="GO:0003755">
    <property type="term" value="F:peptidyl-prolyl cis-trans isomerase activity"/>
    <property type="evidence" value="ECO:0007669"/>
    <property type="project" value="UniProtKB-UniRule"/>
</dbReference>
<feature type="domain" description="Trigger factor C-terminal" evidence="12">
    <location>
        <begin position="264"/>
        <end position="430"/>
    </location>
</feature>
<dbReference type="PANTHER" id="PTHR30560:SF3">
    <property type="entry name" value="TRIGGER FACTOR-LIKE PROTEIN TIG, CHLOROPLASTIC"/>
    <property type="match status" value="1"/>
</dbReference>
<dbReference type="EMBL" id="LBUU01000009">
    <property type="protein sequence ID" value="KKQ69838.1"/>
    <property type="molecule type" value="Genomic_DNA"/>
</dbReference>
<dbReference type="InterPro" id="IPR037041">
    <property type="entry name" value="Trigger_fac_C_sf"/>
</dbReference>
<name>A0A0G0JQI6_9BACT</name>
<keyword evidence="5 9" id="KW-0697">Rotamase</keyword>
<organism evidence="13 14">
    <name type="scientific">Candidatus Falkowbacteria bacterium GW2011_GWE1_38_31</name>
    <dbReference type="NCBI Taxonomy" id="1618638"/>
    <lineage>
        <taxon>Bacteria</taxon>
        <taxon>Candidatus Falkowiibacteriota</taxon>
    </lineage>
</organism>
<dbReference type="GO" id="GO:0005737">
    <property type="term" value="C:cytoplasm"/>
    <property type="evidence" value="ECO:0007669"/>
    <property type="project" value="UniProtKB-SubCell"/>
</dbReference>
<protein>
    <recommendedName>
        <fullName evidence="4 9">Trigger factor</fullName>
        <shortName evidence="9">TF</shortName>
        <ecNumber evidence="3 9">5.2.1.8</ecNumber>
    </recommendedName>
    <alternativeName>
        <fullName evidence="8 9">PPIase</fullName>
    </alternativeName>
</protein>
<evidence type="ECO:0000259" key="10">
    <source>
        <dbReference type="Pfam" id="PF00254"/>
    </source>
</evidence>
<evidence type="ECO:0000259" key="12">
    <source>
        <dbReference type="Pfam" id="PF05698"/>
    </source>
</evidence>
<comment type="domain">
    <text evidence="9">Consists of 3 domains; the N-terminus binds the ribosome, the middle domain has PPIase activity, while the C-terminus has intrinsic chaperone activity on its own.</text>
</comment>
<dbReference type="PANTHER" id="PTHR30560">
    <property type="entry name" value="TRIGGER FACTOR CHAPERONE AND PEPTIDYL-PROLYL CIS/TRANS ISOMERASE"/>
    <property type="match status" value="1"/>
</dbReference>
<keyword evidence="7 9" id="KW-0413">Isomerase</keyword>
<feature type="domain" description="Trigger factor ribosome-binding bacterial" evidence="11">
    <location>
        <begin position="1"/>
        <end position="146"/>
    </location>
</feature>
<dbReference type="SUPFAM" id="SSF102735">
    <property type="entry name" value="Trigger factor ribosome-binding domain"/>
    <property type="match status" value="1"/>
</dbReference>
<dbReference type="GO" id="GO:0051083">
    <property type="term" value="P:'de novo' cotranslational protein folding"/>
    <property type="evidence" value="ECO:0007669"/>
    <property type="project" value="TreeGrafter"/>
</dbReference>
<comment type="catalytic activity">
    <reaction evidence="1 9">
        <text>[protein]-peptidylproline (omega=180) = [protein]-peptidylproline (omega=0)</text>
        <dbReference type="Rhea" id="RHEA:16237"/>
        <dbReference type="Rhea" id="RHEA-COMP:10747"/>
        <dbReference type="Rhea" id="RHEA-COMP:10748"/>
        <dbReference type="ChEBI" id="CHEBI:83833"/>
        <dbReference type="ChEBI" id="CHEBI:83834"/>
        <dbReference type="EC" id="5.2.1.8"/>
    </reaction>
</comment>
<dbReference type="InterPro" id="IPR046357">
    <property type="entry name" value="PPIase_dom_sf"/>
</dbReference>
<dbReference type="Gene3D" id="1.10.3120.10">
    <property type="entry name" value="Trigger factor, C-terminal domain"/>
    <property type="match status" value="1"/>
</dbReference>
<keyword evidence="9" id="KW-0963">Cytoplasm</keyword>